<dbReference type="Gene3D" id="3.60.10.10">
    <property type="entry name" value="Endonuclease/exonuclease/phosphatase"/>
    <property type="match status" value="1"/>
</dbReference>
<evidence type="ECO:0000313" key="2">
    <source>
        <dbReference type="Proteomes" id="UP001205105"/>
    </source>
</evidence>
<proteinExistence type="predicted"/>
<dbReference type="InterPro" id="IPR036691">
    <property type="entry name" value="Endo/exonu/phosph_ase_sf"/>
</dbReference>
<sequence>MGTLGGGRGFGSVLGDFGLQPGQLPQGTAAVFMLQESMAVGEMADGKMAVSTVSTALRELLTSSPSAKVIHINLSGLAQPGQGLVFVYTDPDGLLGADAEVLVGLSDSASMQRVMLGGGAGRLPDVVAGGSGLPMTRLLFTEEERQALDTTFSVLKFKSSRLAFVNVYQPTTVHDGTPHYLEVAWRFKLLAAKAVSAAVYELRKQDYDVIIGMDANTDMTATFTDMAAPGERLQHAFRSLELRSAWGADDQATRGSRLIDFVFSNLEAVASGCVAPGQLDLKSDHSLVWAVYEVAKAAKRRRLH</sequence>
<dbReference type="AlphaFoldDB" id="A0AAD5DHM4"/>
<keyword evidence="2" id="KW-1185">Reference proteome</keyword>
<name>A0AAD5DHM4_9CHLO</name>
<organism evidence="1 2">
    <name type="scientific">Chlorella ohadii</name>
    <dbReference type="NCBI Taxonomy" id="2649997"/>
    <lineage>
        <taxon>Eukaryota</taxon>
        <taxon>Viridiplantae</taxon>
        <taxon>Chlorophyta</taxon>
        <taxon>core chlorophytes</taxon>
        <taxon>Trebouxiophyceae</taxon>
        <taxon>Chlorellales</taxon>
        <taxon>Chlorellaceae</taxon>
        <taxon>Chlorella clade</taxon>
        <taxon>Chlorella</taxon>
    </lineage>
</organism>
<dbReference type="SUPFAM" id="SSF56219">
    <property type="entry name" value="DNase I-like"/>
    <property type="match status" value="1"/>
</dbReference>
<dbReference type="EMBL" id="JADXDR010000142">
    <property type="protein sequence ID" value="KAI7837852.1"/>
    <property type="molecule type" value="Genomic_DNA"/>
</dbReference>
<comment type="caution">
    <text evidence="1">The sequence shown here is derived from an EMBL/GenBank/DDBJ whole genome shotgun (WGS) entry which is preliminary data.</text>
</comment>
<protein>
    <submittedName>
        <fullName evidence="1">Uncharacterized protein</fullName>
    </submittedName>
</protein>
<accession>A0AAD5DHM4</accession>
<dbReference type="Proteomes" id="UP001205105">
    <property type="component" value="Unassembled WGS sequence"/>
</dbReference>
<gene>
    <name evidence="1" type="ORF">COHA_008340</name>
</gene>
<reference evidence="1" key="1">
    <citation type="submission" date="2020-11" db="EMBL/GenBank/DDBJ databases">
        <title>Chlorella ohadii genome sequencing and assembly.</title>
        <authorList>
            <person name="Murik O."/>
            <person name="Treves H."/>
            <person name="Kedem I."/>
            <person name="Shotland Y."/>
            <person name="Kaplan A."/>
        </authorList>
    </citation>
    <scope>NUCLEOTIDE SEQUENCE</scope>
    <source>
        <strain evidence="1">1</strain>
    </source>
</reference>
<evidence type="ECO:0000313" key="1">
    <source>
        <dbReference type="EMBL" id="KAI7837852.1"/>
    </source>
</evidence>